<evidence type="ECO:0000256" key="1">
    <source>
        <dbReference type="SAM" id="Phobius"/>
    </source>
</evidence>
<protein>
    <submittedName>
        <fullName evidence="2">Uncharacterized protein</fullName>
    </submittedName>
</protein>
<keyword evidence="1" id="KW-1133">Transmembrane helix</keyword>
<keyword evidence="1" id="KW-0812">Transmembrane</keyword>
<sequence length="79" mass="9350">MTVKKVLGAIVLSIPFVIMLVTMFKADRHFKKAMFMQWFDDKLSKQYYDIHKRKSRYYGCLLLGQGLILAGVFWYLIKP</sequence>
<proteinExistence type="predicted"/>
<reference evidence="3" key="1">
    <citation type="submission" date="2015-07" db="EMBL/GenBank/DDBJ databases">
        <title>Complete Genome of Thermincola ferriacetica strain Z-0001T.</title>
        <authorList>
            <person name="Lusk B."/>
            <person name="Badalamenti J.P."/>
            <person name="Parameswaran P."/>
            <person name="Bond D.R."/>
            <person name="Torres C.I."/>
        </authorList>
    </citation>
    <scope>NUCLEOTIDE SEQUENCE [LARGE SCALE GENOMIC DNA]</scope>
    <source>
        <strain evidence="3">Z-0001</strain>
    </source>
</reference>
<keyword evidence="1" id="KW-0472">Membrane</keyword>
<feature type="transmembrane region" description="Helical" evidence="1">
    <location>
        <begin position="57"/>
        <end position="77"/>
    </location>
</feature>
<evidence type="ECO:0000313" key="2">
    <source>
        <dbReference type="EMBL" id="KNZ70308.1"/>
    </source>
</evidence>
<dbReference type="AlphaFoldDB" id="A0A0L6W4I7"/>
<keyword evidence="3" id="KW-1185">Reference proteome</keyword>
<evidence type="ECO:0000313" key="3">
    <source>
        <dbReference type="Proteomes" id="UP000037175"/>
    </source>
</evidence>
<dbReference type="RefSeq" id="WP_052217021.1">
    <property type="nucleotide sequence ID" value="NZ_LGTE01000004.1"/>
</dbReference>
<comment type="caution">
    <text evidence="2">The sequence shown here is derived from an EMBL/GenBank/DDBJ whole genome shotgun (WGS) entry which is preliminary data.</text>
</comment>
<dbReference type="Proteomes" id="UP000037175">
    <property type="component" value="Unassembled WGS sequence"/>
</dbReference>
<feature type="transmembrane region" description="Helical" evidence="1">
    <location>
        <begin position="6"/>
        <end position="26"/>
    </location>
</feature>
<dbReference type="EMBL" id="LGTE01000004">
    <property type="protein sequence ID" value="KNZ70308.1"/>
    <property type="molecule type" value="Genomic_DNA"/>
</dbReference>
<accession>A0A0L6W4I7</accession>
<name>A0A0L6W4I7_9FIRM</name>
<organism evidence="2 3">
    <name type="scientific">Thermincola ferriacetica</name>
    <dbReference type="NCBI Taxonomy" id="281456"/>
    <lineage>
        <taxon>Bacteria</taxon>
        <taxon>Bacillati</taxon>
        <taxon>Bacillota</taxon>
        <taxon>Clostridia</taxon>
        <taxon>Eubacteriales</taxon>
        <taxon>Thermincolaceae</taxon>
        <taxon>Thermincola</taxon>
    </lineage>
</organism>
<gene>
    <name evidence="2" type="ORF">Tfer_0868</name>
</gene>